<organism evidence="1 2">
    <name type="scientific">Acidovorax carolinensis</name>
    <dbReference type="NCBI Taxonomy" id="553814"/>
    <lineage>
        <taxon>Bacteria</taxon>
        <taxon>Pseudomonadati</taxon>
        <taxon>Pseudomonadota</taxon>
        <taxon>Betaproteobacteria</taxon>
        <taxon>Burkholderiales</taxon>
        <taxon>Comamonadaceae</taxon>
        <taxon>Acidovorax</taxon>
    </lineage>
</organism>
<dbReference type="EMBL" id="CP021366">
    <property type="protein sequence ID" value="ART58654.1"/>
    <property type="molecule type" value="Genomic_DNA"/>
</dbReference>
<dbReference type="KEGG" id="acip:CBP36_07110"/>
<evidence type="ECO:0000313" key="1">
    <source>
        <dbReference type="EMBL" id="ART58654.1"/>
    </source>
</evidence>
<reference evidence="1" key="1">
    <citation type="submission" date="2017-05" db="EMBL/GenBank/DDBJ databases">
        <title>Polyphasic characterization of four soil-derived phenanthrene-degrading Acidovorax strains and proposal of Acidovorax phenanthrenivorans sp. nov.</title>
        <authorList>
            <person name="Singleton D."/>
            <person name="Lee J."/>
            <person name="Dickey A.N."/>
            <person name="Stroud A."/>
            <person name="Scholl E.H."/>
            <person name="Wright F.A."/>
            <person name="Aitken M.D."/>
        </authorList>
    </citation>
    <scope>NUCLEOTIDE SEQUENCE</scope>
    <source>
        <strain evidence="1">P4</strain>
    </source>
</reference>
<protein>
    <submittedName>
        <fullName evidence="1">Uncharacterized protein</fullName>
    </submittedName>
</protein>
<keyword evidence="2" id="KW-1185">Reference proteome</keyword>
<dbReference type="Proteomes" id="UP000194440">
    <property type="component" value="Chromosome"/>
</dbReference>
<gene>
    <name evidence="1" type="ORF">CBP36_07110</name>
</gene>
<evidence type="ECO:0000313" key="2">
    <source>
        <dbReference type="Proteomes" id="UP000194440"/>
    </source>
</evidence>
<accession>A0A240UAY3</accession>
<dbReference type="KEGG" id="acis:CBP35_11825"/>
<proteinExistence type="predicted"/>
<dbReference type="SUPFAM" id="SSF143990">
    <property type="entry name" value="YbiA-like"/>
    <property type="match status" value="1"/>
</dbReference>
<dbReference type="InterPro" id="IPR037238">
    <property type="entry name" value="YbiA-like_sf"/>
</dbReference>
<name>A0A240UAY3_9BURK</name>
<dbReference type="AlphaFoldDB" id="A0A240UAY3"/>
<sequence>MRKIELIDPWPGDITVAASSSLLAGAIALHFDQIAVVCTSPLRFMQSQSGTFIAVPGVDCMASLGYRLTLTTREDADLMLPSALSRKVIAPESWILSADPIIGAAAPVLLLTAMEQQSHATWAVKMRFLGESYTLAWRPELDGSVEFAPSGHRHAIDRIAVNSPAEAFGWLHPAYQHPFVLDENCWRSAHASDWPWPLRKALQSHHQPGKFYRDTMRRALIARFRQTPRLRQRLLALRYPVQVKDVPDGLIEEIAQAVQRETD</sequence>